<keyword evidence="1" id="KW-1185">Reference proteome</keyword>
<evidence type="ECO:0000313" key="1">
    <source>
        <dbReference type="Proteomes" id="UP000887561"/>
    </source>
</evidence>
<dbReference type="AlphaFoldDB" id="A0A915M6U5"/>
<dbReference type="Proteomes" id="UP000887561">
    <property type="component" value="Unplaced"/>
</dbReference>
<evidence type="ECO:0000313" key="2">
    <source>
        <dbReference type="WBParaSite" id="scaffold28569_cov171.g20673"/>
    </source>
</evidence>
<protein>
    <submittedName>
        <fullName evidence="2">Uncharacterized protein</fullName>
    </submittedName>
</protein>
<dbReference type="WBParaSite" id="scaffold28569_cov171.g20673">
    <property type="protein sequence ID" value="scaffold28569_cov171.g20673"/>
    <property type="gene ID" value="scaffold28569_cov171.g20673"/>
</dbReference>
<accession>A0A915M6U5</accession>
<reference evidence="2" key="1">
    <citation type="submission" date="2022-11" db="UniProtKB">
        <authorList>
            <consortium name="WormBaseParasite"/>
        </authorList>
    </citation>
    <scope>IDENTIFICATION</scope>
</reference>
<proteinExistence type="predicted"/>
<sequence length="179" mass="20282">ILIVGLYNGELLLLSTLEGNVGKVLWNGGGPTAGLHSRAITQFHWLDEHKGILISVGLDGKVIKSRLEPNNQLELLESIQITLSDLPKHLYRESTNRSVGLVGVSIFKNWENKQQLWIANELLLRETQIGEDLETFTLDKITGNIIIGISNKDDDNIKGNLIRNERQKYFLNFYEIVFE</sequence>
<organism evidence="1 2">
    <name type="scientific">Meloidogyne javanica</name>
    <name type="common">Root-knot nematode worm</name>
    <dbReference type="NCBI Taxonomy" id="6303"/>
    <lineage>
        <taxon>Eukaryota</taxon>
        <taxon>Metazoa</taxon>
        <taxon>Ecdysozoa</taxon>
        <taxon>Nematoda</taxon>
        <taxon>Chromadorea</taxon>
        <taxon>Rhabditida</taxon>
        <taxon>Tylenchina</taxon>
        <taxon>Tylenchomorpha</taxon>
        <taxon>Tylenchoidea</taxon>
        <taxon>Meloidogynidae</taxon>
        <taxon>Meloidogyninae</taxon>
        <taxon>Meloidogyne</taxon>
        <taxon>Meloidogyne incognita group</taxon>
    </lineage>
</organism>
<name>A0A915M6U5_MELJA</name>